<keyword evidence="1" id="KW-0812">Transmembrane</keyword>
<dbReference type="Pfam" id="PF14333">
    <property type="entry name" value="DUF4389"/>
    <property type="match status" value="1"/>
</dbReference>
<dbReference type="EMBL" id="LAJX01000230">
    <property type="protein sequence ID" value="KJV05426.1"/>
    <property type="molecule type" value="Genomic_DNA"/>
</dbReference>
<proteinExistence type="predicted"/>
<keyword evidence="1" id="KW-0472">Membrane</keyword>
<comment type="caution">
    <text evidence="2">The sequence shown here is derived from an EMBL/GenBank/DDBJ whole genome shotgun (WGS) entry which is preliminary data.</text>
</comment>
<protein>
    <submittedName>
        <fullName evidence="2">Lipase</fullName>
    </submittedName>
</protein>
<keyword evidence="3" id="KW-1185">Reference proteome</keyword>
<dbReference type="PATRIC" id="fig|1632867.3.peg.2773"/>
<sequence length="108" mass="12557">MDEQLNENLKQLSTWKRIFFMLIFSIIGELIRMLLWAVILLQIVSSLITGKPNSNILSFGRNLSLYSYHILLFMTYNTDTVPFPFSEWSMTEQLDNAKPYPTNNSSSN</sequence>
<dbReference type="OrthoDB" id="5766995at2"/>
<organism evidence="2 3">
    <name type="scientific">Methylocucumis oryzae</name>
    <dbReference type="NCBI Taxonomy" id="1632867"/>
    <lineage>
        <taxon>Bacteria</taxon>
        <taxon>Pseudomonadati</taxon>
        <taxon>Pseudomonadota</taxon>
        <taxon>Gammaproteobacteria</taxon>
        <taxon>Methylococcales</taxon>
        <taxon>Methylococcaceae</taxon>
        <taxon>Methylocucumis</taxon>
    </lineage>
</organism>
<dbReference type="AlphaFoldDB" id="A0A0F3IF87"/>
<evidence type="ECO:0000313" key="2">
    <source>
        <dbReference type="EMBL" id="KJV05426.1"/>
    </source>
</evidence>
<evidence type="ECO:0000313" key="3">
    <source>
        <dbReference type="Proteomes" id="UP000033684"/>
    </source>
</evidence>
<name>A0A0F3IF87_9GAMM</name>
<reference evidence="2 3" key="2">
    <citation type="journal article" date="2016" name="Microb. Ecol.">
        <title>Genome Characteristics of a Novel Type I Methanotroph (Sn10-6) Isolated from a Flooded Indian Rice Field.</title>
        <authorList>
            <person name="Rahalkar M.C."/>
            <person name="Pandit P.S."/>
            <person name="Dhakephalkar P.K."/>
            <person name="Pore S."/>
            <person name="Arora P."/>
            <person name="Kapse N."/>
        </authorList>
    </citation>
    <scope>NUCLEOTIDE SEQUENCE [LARGE SCALE GENOMIC DNA]</scope>
    <source>
        <strain evidence="2 3">Sn10-6</strain>
    </source>
</reference>
<keyword evidence="1" id="KW-1133">Transmembrane helix</keyword>
<feature type="transmembrane region" description="Helical" evidence="1">
    <location>
        <begin position="18"/>
        <end position="41"/>
    </location>
</feature>
<accession>A0A0F3IF87</accession>
<evidence type="ECO:0000256" key="1">
    <source>
        <dbReference type="SAM" id="Phobius"/>
    </source>
</evidence>
<dbReference type="Proteomes" id="UP000033684">
    <property type="component" value="Unassembled WGS sequence"/>
</dbReference>
<gene>
    <name evidence="2" type="ORF">VZ94_18315</name>
</gene>
<dbReference type="RefSeq" id="WP_045780331.1">
    <property type="nucleotide sequence ID" value="NZ_LAJX01000230.1"/>
</dbReference>
<dbReference type="InterPro" id="IPR025498">
    <property type="entry name" value="DUF4389"/>
</dbReference>
<reference evidence="3" key="1">
    <citation type="submission" date="2015-03" db="EMBL/GenBank/DDBJ databases">
        <title>Draft genome sequence of a novel methanotroph (Sn10-6) isolated from flooded ricefield rhizosphere in India.</title>
        <authorList>
            <person name="Pandit P.S."/>
            <person name="Pore S.D."/>
            <person name="Arora P."/>
            <person name="Kapse N.G."/>
            <person name="Dhakephalkar P.K."/>
            <person name="Rahalkar M.C."/>
        </authorList>
    </citation>
    <scope>NUCLEOTIDE SEQUENCE [LARGE SCALE GENOMIC DNA]</scope>
    <source>
        <strain evidence="3">Sn10-6</strain>
    </source>
</reference>